<dbReference type="Gene3D" id="3.90.550.10">
    <property type="entry name" value="Spore Coat Polysaccharide Biosynthesis Protein SpsA, Chain A"/>
    <property type="match status" value="1"/>
</dbReference>
<dbReference type="PANTHER" id="PTHR10896:SF8">
    <property type="entry name" value="GALACTOSYLGALACTOSYLXYLOSYLPROTEIN 3-BETA-GLUCURONOSYLTRANSFERASE 2"/>
    <property type="match status" value="1"/>
</dbReference>
<gene>
    <name evidence="15" type="ORF">H920_07585</name>
</gene>
<evidence type="ECO:0000256" key="13">
    <source>
        <dbReference type="PIRSR" id="PIRSR605027-6"/>
    </source>
</evidence>
<name>A0A091DL39_FUKDA</name>
<comment type="cofactor">
    <cofactor evidence="14">
        <name>Mn(2+)</name>
        <dbReference type="ChEBI" id="CHEBI:29035"/>
    </cofactor>
</comment>
<keyword evidence="14" id="KW-0479">Metal-binding</keyword>
<accession>A0A091DL39</accession>
<keyword evidence="6" id="KW-0812">Transmembrane</keyword>
<dbReference type="InterPro" id="IPR029044">
    <property type="entry name" value="Nucleotide-diphossugar_trans"/>
</dbReference>
<comment type="pathway">
    <text evidence="2 14">Protein modification; protein glycosylation.</text>
</comment>
<keyword evidence="8" id="KW-1133">Transmembrane helix</keyword>
<evidence type="ECO:0000256" key="14">
    <source>
        <dbReference type="RuleBase" id="RU363127"/>
    </source>
</evidence>
<reference evidence="15 16" key="1">
    <citation type="submission" date="2013-11" db="EMBL/GenBank/DDBJ databases">
        <title>The Damaraland mole rat (Fukomys damarensis) genome and evolution of African mole rats.</title>
        <authorList>
            <person name="Gladyshev V.N."/>
            <person name="Fang X."/>
        </authorList>
    </citation>
    <scope>NUCLEOTIDE SEQUENCE [LARGE SCALE GENOMIC DNA]</scope>
    <source>
        <tissue evidence="15">Liver</tissue>
    </source>
</reference>
<dbReference type="PANTHER" id="PTHR10896">
    <property type="entry name" value="GALACTOSYLGALACTOSYLXYLOSYLPROTEIN 3-BETA-GLUCURONOSYLTRANSFERASE BETA-1,3-GLUCURONYLTRANSFERASE"/>
    <property type="match status" value="1"/>
</dbReference>
<evidence type="ECO:0000256" key="10">
    <source>
        <dbReference type="ARBA" id="ARBA00023180"/>
    </source>
</evidence>
<proteinExistence type="inferred from homology"/>
<dbReference type="GO" id="GO:0050650">
    <property type="term" value="P:chondroitin sulfate proteoglycan biosynthetic process"/>
    <property type="evidence" value="ECO:0007669"/>
    <property type="project" value="TreeGrafter"/>
</dbReference>
<keyword evidence="16" id="KW-1185">Reference proteome</keyword>
<evidence type="ECO:0000256" key="5">
    <source>
        <dbReference type="ARBA" id="ARBA00022679"/>
    </source>
</evidence>
<evidence type="ECO:0000256" key="8">
    <source>
        <dbReference type="ARBA" id="ARBA00022989"/>
    </source>
</evidence>
<dbReference type="GO" id="GO:0000139">
    <property type="term" value="C:Golgi membrane"/>
    <property type="evidence" value="ECO:0007669"/>
    <property type="project" value="UniProtKB-SubCell"/>
</dbReference>
<keyword evidence="7 14" id="KW-0735">Signal-anchor</keyword>
<feature type="site" description="Interaction with galactose moiety of substrate glycoprotein" evidence="12">
    <location>
        <position position="35"/>
    </location>
</feature>
<keyword evidence="10 13" id="KW-0325">Glycoprotein</keyword>
<comment type="catalytic activity">
    <reaction evidence="11 14">
        <text>3-O-(beta-D-galactosyl-(1-&gt;3)-beta-D-galactosyl-(1-&gt;4)-beta-D-xylosyl)-L-seryl-[protein] + UDP-alpha-D-glucuronate = 3-O-(beta-D-GlcA-(1-&gt;3)-beta-D-Gal-(1-&gt;3)-beta-D-Gal-(1-&gt;4)-beta-D-Xyl)-L-seryl-[protein] + UDP + H(+)</text>
        <dbReference type="Rhea" id="RHEA:24168"/>
        <dbReference type="Rhea" id="RHEA-COMP:12571"/>
        <dbReference type="Rhea" id="RHEA-COMP:12573"/>
        <dbReference type="ChEBI" id="CHEBI:15378"/>
        <dbReference type="ChEBI" id="CHEBI:58052"/>
        <dbReference type="ChEBI" id="CHEBI:58223"/>
        <dbReference type="ChEBI" id="CHEBI:132090"/>
        <dbReference type="ChEBI" id="CHEBI:132093"/>
        <dbReference type="EC" id="2.4.1.135"/>
    </reaction>
</comment>
<dbReference type="UniPathway" id="UPA00378"/>
<organism evidence="15 16">
    <name type="scientific">Fukomys damarensis</name>
    <name type="common">Damaraland mole rat</name>
    <name type="synonym">Cryptomys damarensis</name>
    <dbReference type="NCBI Taxonomy" id="885580"/>
    <lineage>
        <taxon>Eukaryota</taxon>
        <taxon>Metazoa</taxon>
        <taxon>Chordata</taxon>
        <taxon>Craniata</taxon>
        <taxon>Vertebrata</taxon>
        <taxon>Euteleostomi</taxon>
        <taxon>Mammalia</taxon>
        <taxon>Eutheria</taxon>
        <taxon>Euarchontoglires</taxon>
        <taxon>Glires</taxon>
        <taxon>Rodentia</taxon>
        <taxon>Hystricomorpha</taxon>
        <taxon>Bathyergidae</taxon>
        <taxon>Fukomys</taxon>
    </lineage>
</organism>
<keyword evidence="5 14" id="KW-0808">Transferase</keyword>
<sequence length="221" mass="24944">MTRTPTVWSSSRSCGPDRKHGVCLAGEPGWRHGYEQSPVESGEVVGWYTCWRADRPFAVEVAGFAVGLQVILSNPKAIFKLRGSQPGMQGSDFLRQITTVEEWEPKASNCTRSSCEERTRGCWTFRYILQPLSPEGRQRTGEQSESHPHLFCMFSLQLHCKVPYSTLTLQNATESHPHLFCMFSLQLHCKVPYSSTLTLQNAIQESYTLFFPHLALGSVEL</sequence>
<protein>
    <recommendedName>
        <fullName evidence="4 14">Galactosylgalactosylxylosylprotein 3-beta-glucuronosyltransferase</fullName>
        <ecNumber evidence="4 14">2.4.1.135</ecNumber>
    </recommendedName>
</protein>
<dbReference type="AlphaFoldDB" id="A0A091DL39"/>
<evidence type="ECO:0000256" key="12">
    <source>
        <dbReference type="PIRSR" id="PIRSR605027-4"/>
    </source>
</evidence>
<dbReference type="GO" id="GO:0046872">
    <property type="term" value="F:metal ion binding"/>
    <property type="evidence" value="ECO:0007669"/>
    <property type="project" value="UniProtKB-KW"/>
</dbReference>
<dbReference type="EC" id="2.4.1.135" evidence="4 14"/>
<dbReference type="EMBL" id="KN122333">
    <property type="protein sequence ID" value="KFO31005.1"/>
    <property type="molecule type" value="Genomic_DNA"/>
</dbReference>
<evidence type="ECO:0000256" key="4">
    <source>
        <dbReference type="ARBA" id="ARBA00012641"/>
    </source>
</evidence>
<evidence type="ECO:0000256" key="1">
    <source>
        <dbReference type="ARBA" id="ARBA00004606"/>
    </source>
</evidence>
<dbReference type="Pfam" id="PF03360">
    <property type="entry name" value="Glyco_transf_43"/>
    <property type="match status" value="1"/>
</dbReference>
<evidence type="ECO:0000256" key="2">
    <source>
        <dbReference type="ARBA" id="ARBA00004922"/>
    </source>
</evidence>
<evidence type="ECO:0000256" key="3">
    <source>
        <dbReference type="ARBA" id="ARBA00007706"/>
    </source>
</evidence>
<keyword evidence="9" id="KW-0472">Membrane</keyword>
<dbReference type="GO" id="GO:0015018">
    <property type="term" value="F:galactosylgalactosylxylosylprotein 3-beta-glucuronosyltransferase activity"/>
    <property type="evidence" value="ECO:0007669"/>
    <property type="project" value="UniProtKB-UniRule"/>
</dbReference>
<dbReference type="GO" id="GO:0005975">
    <property type="term" value="P:carbohydrate metabolic process"/>
    <property type="evidence" value="ECO:0007669"/>
    <property type="project" value="TreeGrafter"/>
</dbReference>
<evidence type="ECO:0000256" key="9">
    <source>
        <dbReference type="ARBA" id="ARBA00023136"/>
    </source>
</evidence>
<dbReference type="Proteomes" id="UP000028990">
    <property type="component" value="Unassembled WGS sequence"/>
</dbReference>
<evidence type="ECO:0000313" key="15">
    <source>
        <dbReference type="EMBL" id="KFO31005.1"/>
    </source>
</evidence>
<feature type="glycosylation site" description="N-linked (GlcNAc...) asparagine" evidence="13">
    <location>
        <position position="109"/>
    </location>
</feature>
<comment type="subcellular location">
    <subcellularLocation>
        <location evidence="14">Golgi apparatus membrane</location>
        <topology evidence="14">Single-pass type II membrane protein</topology>
    </subcellularLocation>
    <subcellularLocation>
        <location evidence="1">Membrane</location>
        <topology evidence="1">Single-pass type II membrane protein</topology>
    </subcellularLocation>
</comment>
<dbReference type="SUPFAM" id="SSF53448">
    <property type="entry name" value="Nucleotide-diphospho-sugar transferases"/>
    <property type="match status" value="1"/>
</dbReference>
<evidence type="ECO:0000256" key="7">
    <source>
        <dbReference type="ARBA" id="ARBA00022968"/>
    </source>
</evidence>
<comment type="similarity">
    <text evidence="3 14">Belongs to the glycosyltransferase 43 family.</text>
</comment>
<evidence type="ECO:0000256" key="6">
    <source>
        <dbReference type="ARBA" id="ARBA00022692"/>
    </source>
</evidence>
<dbReference type="InterPro" id="IPR005027">
    <property type="entry name" value="Glyco_trans_43"/>
</dbReference>
<keyword evidence="14" id="KW-0464">Manganese</keyword>
<keyword evidence="14" id="KW-0333">Golgi apparatus</keyword>
<evidence type="ECO:0000313" key="16">
    <source>
        <dbReference type="Proteomes" id="UP000028990"/>
    </source>
</evidence>
<evidence type="ECO:0000256" key="11">
    <source>
        <dbReference type="ARBA" id="ARBA00047979"/>
    </source>
</evidence>